<organism evidence="1 2">
    <name type="scientific">Roseiarcus fermentans</name>
    <dbReference type="NCBI Taxonomy" id="1473586"/>
    <lineage>
        <taxon>Bacteria</taxon>
        <taxon>Pseudomonadati</taxon>
        <taxon>Pseudomonadota</taxon>
        <taxon>Alphaproteobacteria</taxon>
        <taxon>Hyphomicrobiales</taxon>
        <taxon>Roseiarcaceae</taxon>
        <taxon>Roseiarcus</taxon>
    </lineage>
</organism>
<protein>
    <submittedName>
        <fullName evidence="1">Uncharacterized protein</fullName>
    </submittedName>
</protein>
<reference evidence="1 2" key="1">
    <citation type="submission" date="2018-06" db="EMBL/GenBank/DDBJ databases">
        <title>Genomic Encyclopedia of Type Strains, Phase IV (KMG-IV): sequencing the most valuable type-strain genomes for metagenomic binning, comparative biology and taxonomic classification.</title>
        <authorList>
            <person name="Goeker M."/>
        </authorList>
    </citation>
    <scope>NUCLEOTIDE SEQUENCE [LARGE SCALE GENOMIC DNA]</scope>
    <source>
        <strain evidence="1 2">DSM 24875</strain>
    </source>
</reference>
<dbReference type="EMBL" id="QNRK01000007">
    <property type="protein sequence ID" value="RBP15872.1"/>
    <property type="molecule type" value="Genomic_DNA"/>
</dbReference>
<dbReference type="Proteomes" id="UP000253529">
    <property type="component" value="Unassembled WGS sequence"/>
</dbReference>
<name>A0A366FMK0_9HYPH</name>
<evidence type="ECO:0000313" key="1">
    <source>
        <dbReference type="EMBL" id="RBP15872.1"/>
    </source>
</evidence>
<accession>A0A366FMK0</accession>
<comment type="caution">
    <text evidence="1">The sequence shown here is derived from an EMBL/GenBank/DDBJ whole genome shotgun (WGS) entry which is preliminary data.</text>
</comment>
<dbReference type="AlphaFoldDB" id="A0A366FMK0"/>
<keyword evidence="2" id="KW-1185">Reference proteome</keyword>
<evidence type="ECO:0000313" key="2">
    <source>
        <dbReference type="Proteomes" id="UP000253529"/>
    </source>
</evidence>
<dbReference type="RefSeq" id="WP_170153102.1">
    <property type="nucleotide sequence ID" value="NZ_QNRK01000007.1"/>
</dbReference>
<proteinExistence type="predicted"/>
<gene>
    <name evidence="1" type="ORF">DFR50_107142</name>
</gene>
<sequence>MSREAAFSALFAAVSAAYPWGLASRRMKLWSEVPASLRPALFQLESGPESYQWPSPATPKRTFEAKFFLYFDARDPGTPGATALNAALDALDAALAPAGVDAALGRQTLGGAVHDCKIVAVPVRDPGDLDGDGLAVVSVRLVAP</sequence>